<keyword evidence="3" id="KW-1185">Reference proteome</keyword>
<accession>A0AAV4GUB3</accession>
<dbReference type="EMBL" id="BMAT01001613">
    <property type="protein sequence ID" value="GFR89128.1"/>
    <property type="molecule type" value="Genomic_DNA"/>
</dbReference>
<evidence type="ECO:0000313" key="3">
    <source>
        <dbReference type="Proteomes" id="UP000762676"/>
    </source>
</evidence>
<dbReference type="AlphaFoldDB" id="A0AAV4GUB3"/>
<name>A0AAV4GUB3_9GAST</name>
<feature type="non-terminal residue" evidence="2">
    <location>
        <position position="73"/>
    </location>
</feature>
<dbReference type="Proteomes" id="UP000762676">
    <property type="component" value="Unassembled WGS sequence"/>
</dbReference>
<proteinExistence type="predicted"/>
<feature type="region of interest" description="Disordered" evidence="1">
    <location>
        <begin position="1"/>
        <end position="20"/>
    </location>
</feature>
<protein>
    <submittedName>
        <fullName evidence="2">Uncharacterized protein</fullName>
    </submittedName>
</protein>
<reference evidence="2 3" key="1">
    <citation type="journal article" date="2021" name="Elife">
        <title>Chloroplast acquisition without the gene transfer in kleptoplastic sea slugs, Plakobranchus ocellatus.</title>
        <authorList>
            <person name="Maeda T."/>
            <person name="Takahashi S."/>
            <person name="Yoshida T."/>
            <person name="Shimamura S."/>
            <person name="Takaki Y."/>
            <person name="Nagai Y."/>
            <person name="Toyoda A."/>
            <person name="Suzuki Y."/>
            <person name="Arimoto A."/>
            <person name="Ishii H."/>
            <person name="Satoh N."/>
            <person name="Nishiyama T."/>
            <person name="Hasebe M."/>
            <person name="Maruyama T."/>
            <person name="Minagawa J."/>
            <person name="Obokata J."/>
            <person name="Shigenobu S."/>
        </authorList>
    </citation>
    <scope>NUCLEOTIDE SEQUENCE [LARGE SCALE GENOMIC DNA]</scope>
</reference>
<sequence>MSAACPRVPIGLSPGSPPQCQVDCPSGQSARARMIPCCPHEHATDAGESSTPMETASSRALHLGLAVAKVSTT</sequence>
<comment type="caution">
    <text evidence="2">The sequence shown here is derived from an EMBL/GenBank/DDBJ whole genome shotgun (WGS) entry which is preliminary data.</text>
</comment>
<organism evidence="2 3">
    <name type="scientific">Elysia marginata</name>
    <dbReference type="NCBI Taxonomy" id="1093978"/>
    <lineage>
        <taxon>Eukaryota</taxon>
        <taxon>Metazoa</taxon>
        <taxon>Spiralia</taxon>
        <taxon>Lophotrochozoa</taxon>
        <taxon>Mollusca</taxon>
        <taxon>Gastropoda</taxon>
        <taxon>Heterobranchia</taxon>
        <taxon>Euthyneura</taxon>
        <taxon>Panpulmonata</taxon>
        <taxon>Sacoglossa</taxon>
        <taxon>Placobranchoidea</taxon>
        <taxon>Plakobranchidae</taxon>
        <taxon>Elysia</taxon>
    </lineage>
</organism>
<evidence type="ECO:0000313" key="2">
    <source>
        <dbReference type="EMBL" id="GFR89128.1"/>
    </source>
</evidence>
<evidence type="ECO:0000256" key="1">
    <source>
        <dbReference type="SAM" id="MobiDB-lite"/>
    </source>
</evidence>
<gene>
    <name evidence="2" type="ORF">ElyMa_000786500</name>
</gene>